<sequence length="113" mass="13440">MCEENYEDDIYESEKFINIENVDDIKKEVITFFIQLGKYFENEQNEAFKNLSDENKINIFDVLNVIYPNIKKLFDNVNNITVALYPYLSEEAITNFENLRHCKLKIINLSESK</sequence>
<organism evidence="1">
    <name type="scientific">Staphylococcus pasteuri</name>
    <dbReference type="NCBI Taxonomy" id="45972"/>
    <lineage>
        <taxon>Bacteria</taxon>
        <taxon>Bacillati</taxon>
        <taxon>Bacillota</taxon>
        <taxon>Bacilli</taxon>
        <taxon>Bacillales</taxon>
        <taxon>Staphylococcaceae</taxon>
        <taxon>Staphylococcus</taxon>
    </lineage>
</organism>
<dbReference type="EMBL" id="AM040731">
    <property type="protein sequence ID" value="CAJ13693.1"/>
    <property type="molecule type" value="Genomic_DNA"/>
</dbReference>
<name>Q4LAT0_9STAP</name>
<dbReference type="RefSeq" id="WP_011274355.1">
    <property type="nucleotide sequence ID" value="NC_007167.1"/>
</dbReference>
<geneLocation type="plasmid" evidence="1">
    <name>pSP187</name>
</geneLocation>
<reference evidence="1" key="1">
    <citation type="journal article" date="2007" name="Plasmid">
        <title>The smr gene resides on a novel plasmid pSP187 identified in a Staphylococcus pasteuri isolate recovered from unpasteurized milk.</title>
        <authorList>
            <person name="Bjorland J."/>
            <person name="Bratlie M.S."/>
            <person name="Steinum T."/>
        </authorList>
    </citation>
    <scope>NUCLEOTIDE SEQUENCE [LARGE SCALE GENOMIC DNA]</scope>
    <source>
        <plasmid evidence="1">pSP187</plasmid>
    </source>
</reference>
<keyword evidence="1" id="KW-0614">Plasmid</keyword>
<evidence type="ECO:0000313" key="1">
    <source>
        <dbReference type="EMBL" id="CAJ13693.1"/>
    </source>
</evidence>
<accession>Q4LAT0</accession>
<protein>
    <submittedName>
        <fullName evidence="1">Uncharacterized protein</fullName>
    </submittedName>
</protein>
<dbReference type="AlphaFoldDB" id="Q4LAT0"/>
<proteinExistence type="predicted"/>